<evidence type="ECO:0000313" key="1">
    <source>
        <dbReference type="EMBL" id="KAK5601928.1"/>
    </source>
</evidence>
<gene>
    <name evidence="1" type="ORF">CRENBAI_018877</name>
</gene>
<accession>A0AAV9QWQ9</accession>
<keyword evidence="2" id="KW-1185">Reference proteome</keyword>
<evidence type="ECO:0000313" key="2">
    <source>
        <dbReference type="Proteomes" id="UP001311232"/>
    </source>
</evidence>
<reference evidence="1 2" key="1">
    <citation type="submission" date="2021-06" db="EMBL/GenBank/DDBJ databases">
        <authorList>
            <person name="Palmer J.M."/>
        </authorList>
    </citation>
    <scope>NUCLEOTIDE SEQUENCE [LARGE SCALE GENOMIC DNA]</scope>
    <source>
        <strain evidence="1 2">MEX-2019</strain>
        <tissue evidence="1">Muscle</tissue>
    </source>
</reference>
<comment type="caution">
    <text evidence="1">The sequence shown here is derived from an EMBL/GenBank/DDBJ whole genome shotgun (WGS) entry which is preliminary data.</text>
</comment>
<dbReference type="AlphaFoldDB" id="A0AAV9QWQ9"/>
<proteinExistence type="predicted"/>
<organism evidence="1 2">
    <name type="scientific">Crenichthys baileyi</name>
    <name type="common">White River springfish</name>
    <dbReference type="NCBI Taxonomy" id="28760"/>
    <lineage>
        <taxon>Eukaryota</taxon>
        <taxon>Metazoa</taxon>
        <taxon>Chordata</taxon>
        <taxon>Craniata</taxon>
        <taxon>Vertebrata</taxon>
        <taxon>Euteleostomi</taxon>
        <taxon>Actinopterygii</taxon>
        <taxon>Neopterygii</taxon>
        <taxon>Teleostei</taxon>
        <taxon>Neoteleostei</taxon>
        <taxon>Acanthomorphata</taxon>
        <taxon>Ovalentaria</taxon>
        <taxon>Atherinomorphae</taxon>
        <taxon>Cyprinodontiformes</taxon>
        <taxon>Goodeidae</taxon>
        <taxon>Crenichthys</taxon>
    </lineage>
</organism>
<dbReference type="Proteomes" id="UP001311232">
    <property type="component" value="Unassembled WGS sequence"/>
</dbReference>
<name>A0AAV9QWQ9_9TELE</name>
<sequence length="61" mass="6918">MDDLFTLGLRPKEVTKEEQKMQLFPCLSKGPPKTAGPLWETGDYREPPNLVPFFGRRGLSP</sequence>
<dbReference type="EMBL" id="JAHHUM010002639">
    <property type="protein sequence ID" value="KAK5601928.1"/>
    <property type="molecule type" value="Genomic_DNA"/>
</dbReference>
<protein>
    <submittedName>
        <fullName evidence="1">Uncharacterized protein</fullName>
    </submittedName>
</protein>